<dbReference type="InterPro" id="IPR036388">
    <property type="entry name" value="WH-like_DNA-bd_sf"/>
</dbReference>
<dbReference type="InterPro" id="IPR001789">
    <property type="entry name" value="Sig_transdc_resp-reg_receiver"/>
</dbReference>
<dbReference type="SUPFAM" id="SSF52172">
    <property type="entry name" value="CheY-like"/>
    <property type="match status" value="1"/>
</dbReference>
<comment type="caution">
    <text evidence="6">The sequence shown here is derived from an EMBL/GenBank/DDBJ whole genome shotgun (WGS) entry which is preliminary data.</text>
</comment>
<evidence type="ECO:0000259" key="4">
    <source>
        <dbReference type="PROSITE" id="PS50043"/>
    </source>
</evidence>
<protein>
    <submittedName>
        <fullName evidence="6">Response regulator transcription factor</fullName>
    </submittedName>
</protein>
<name>A0ABW9ATK6_9BURK</name>
<dbReference type="InterPro" id="IPR011006">
    <property type="entry name" value="CheY-like_superfamily"/>
</dbReference>
<dbReference type="PANTHER" id="PTHR43214:SF17">
    <property type="entry name" value="TRANSCRIPTIONAL REGULATORY PROTEIN RCSB"/>
    <property type="match status" value="1"/>
</dbReference>
<evidence type="ECO:0000259" key="5">
    <source>
        <dbReference type="PROSITE" id="PS50110"/>
    </source>
</evidence>
<keyword evidence="2" id="KW-0238">DNA-binding</keyword>
<sequence>MRIHSYNKRETIPVNLRIILADDHPFVILGIRAALEMHAGVTVVDEATNPFSLIERLRSTPCDVLVTDLAMPEHSLAIDDGLNLVRRIRTGWPQLRVVVMTTLANAAILRAIVSDGAVSMVGKAESMDELWQAILAARHGETYLGRSIIEALAQPQDPECEQPPAPRLTGKQAAVVRLLVSGQSISDIAAVLGCDRRTVTRQKREAMAKLGVTNDPGLFSYVRAYGILNFESHI</sequence>
<keyword evidence="7" id="KW-1185">Reference proteome</keyword>
<dbReference type="PROSITE" id="PS50043">
    <property type="entry name" value="HTH_LUXR_2"/>
    <property type="match status" value="1"/>
</dbReference>
<proteinExistence type="predicted"/>
<dbReference type="PROSITE" id="PS50110">
    <property type="entry name" value="RESPONSE_REGULATORY"/>
    <property type="match status" value="1"/>
</dbReference>
<dbReference type="EMBL" id="JAQQEZ010000012">
    <property type="protein sequence ID" value="MFM0003184.1"/>
    <property type="molecule type" value="Genomic_DNA"/>
</dbReference>
<reference evidence="6 7" key="1">
    <citation type="journal article" date="2024" name="Chem. Sci.">
        <title>Discovery of megapolipeptins by genome mining of a Burkholderiales bacteria collection.</title>
        <authorList>
            <person name="Paulo B.S."/>
            <person name="Recchia M.J.J."/>
            <person name="Lee S."/>
            <person name="Fergusson C.H."/>
            <person name="Romanowski S.B."/>
            <person name="Hernandez A."/>
            <person name="Krull N."/>
            <person name="Liu D.Y."/>
            <person name="Cavanagh H."/>
            <person name="Bos A."/>
            <person name="Gray C.A."/>
            <person name="Murphy B.T."/>
            <person name="Linington R.G."/>
            <person name="Eustaquio A.S."/>
        </authorList>
    </citation>
    <scope>NUCLEOTIDE SEQUENCE [LARGE SCALE GENOMIC DNA]</scope>
    <source>
        <strain evidence="6 7">RL17-350-BIC-A</strain>
    </source>
</reference>
<evidence type="ECO:0000313" key="7">
    <source>
        <dbReference type="Proteomes" id="UP001629230"/>
    </source>
</evidence>
<dbReference type="InterPro" id="IPR058245">
    <property type="entry name" value="NreC/VraR/RcsB-like_REC"/>
</dbReference>
<dbReference type="CDD" id="cd06170">
    <property type="entry name" value="LuxR_C_like"/>
    <property type="match status" value="1"/>
</dbReference>
<dbReference type="Pfam" id="PF00072">
    <property type="entry name" value="Response_reg"/>
    <property type="match status" value="1"/>
</dbReference>
<evidence type="ECO:0000256" key="1">
    <source>
        <dbReference type="ARBA" id="ARBA00022553"/>
    </source>
</evidence>
<dbReference type="InterPro" id="IPR016032">
    <property type="entry name" value="Sig_transdc_resp-reg_C-effctor"/>
</dbReference>
<dbReference type="Proteomes" id="UP001629230">
    <property type="component" value="Unassembled WGS sequence"/>
</dbReference>
<feature type="domain" description="HTH luxR-type" evidence="4">
    <location>
        <begin position="161"/>
        <end position="226"/>
    </location>
</feature>
<dbReference type="PANTHER" id="PTHR43214">
    <property type="entry name" value="TWO-COMPONENT RESPONSE REGULATOR"/>
    <property type="match status" value="1"/>
</dbReference>
<dbReference type="SMART" id="SM00448">
    <property type="entry name" value="REC"/>
    <property type="match status" value="1"/>
</dbReference>
<evidence type="ECO:0000256" key="3">
    <source>
        <dbReference type="PROSITE-ProRule" id="PRU00169"/>
    </source>
</evidence>
<evidence type="ECO:0000256" key="2">
    <source>
        <dbReference type="ARBA" id="ARBA00023125"/>
    </source>
</evidence>
<gene>
    <name evidence="6" type="ORF">PQR57_19365</name>
</gene>
<feature type="domain" description="Response regulatory" evidence="5">
    <location>
        <begin position="17"/>
        <end position="138"/>
    </location>
</feature>
<evidence type="ECO:0000313" key="6">
    <source>
        <dbReference type="EMBL" id="MFM0003184.1"/>
    </source>
</evidence>
<dbReference type="Gene3D" id="1.10.10.10">
    <property type="entry name" value="Winged helix-like DNA-binding domain superfamily/Winged helix DNA-binding domain"/>
    <property type="match status" value="1"/>
</dbReference>
<dbReference type="RefSeq" id="WP_408178344.1">
    <property type="nucleotide sequence ID" value="NZ_JAQQEZ010000012.1"/>
</dbReference>
<feature type="modified residue" description="4-aspartylphosphate" evidence="3">
    <location>
        <position position="68"/>
    </location>
</feature>
<dbReference type="SUPFAM" id="SSF46894">
    <property type="entry name" value="C-terminal effector domain of the bipartite response regulators"/>
    <property type="match status" value="1"/>
</dbReference>
<organism evidence="6 7">
    <name type="scientific">Paraburkholderia dipogonis</name>
    <dbReference type="NCBI Taxonomy" id="1211383"/>
    <lineage>
        <taxon>Bacteria</taxon>
        <taxon>Pseudomonadati</taxon>
        <taxon>Pseudomonadota</taxon>
        <taxon>Betaproteobacteria</taxon>
        <taxon>Burkholderiales</taxon>
        <taxon>Burkholderiaceae</taxon>
        <taxon>Paraburkholderia</taxon>
    </lineage>
</organism>
<dbReference type="SMART" id="SM00421">
    <property type="entry name" value="HTH_LUXR"/>
    <property type="match status" value="1"/>
</dbReference>
<dbReference type="InterPro" id="IPR039420">
    <property type="entry name" value="WalR-like"/>
</dbReference>
<dbReference type="CDD" id="cd17535">
    <property type="entry name" value="REC_NarL-like"/>
    <property type="match status" value="1"/>
</dbReference>
<dbReference type="Pfam" id="PF00196">
    <property type="entry name" value="GerE"/>
    <property type="match status" value="1"/>
</dbReference>
<dbReference type="Gene3D" id="3.40.50.2300">
    <property type="match status" value="1"/>
</dbReference>
<keyword evidence="1 3" id="KW-0597">Phosphoprotein</keyword>
<accession>A0ABW9ATK6</accession>
<dbReference type="InterPro" id="IPR000792">
    <property type="entry name" value="Tscrpt_reg_LuxR_C"/>
</dbReference>